<comment type="subcellular location">
    <subcellularLocation>
        <location evidence="1 4">Nucleus</location>
    </subcellularLocation>
</comment>
<dbReference type="OrthoDB" id="1162399at2759"/>
<dbReference type="AlphaFoldDB" id="A0A175YHJ3"/>
<sequence>MLNEVEYSFYVVVRLAELDENKQVSQNLIVTRLLKQMMHVKSTEEIGYLLAVTKLKRIGTGLVLDSPDCVLFPVCVQCRTFLPMSGEIMYGVVYKINMYGVFIKRGPMRFIYLSARKMPGYSYVDDDQNPFFVSTDGSRIELDVVLSFIVYGTRWTQRNNYAEREYMIVASLDGNGLGPMALSGHDDLDLESCRFPDS</sequence>
<keyword evidence="7" id="KW-1185">Reference proteome</keyword>
<evidence type="ECO:0000313" key="6">
    <source>
        <dbReference type="EMBL" id="WOH16140.1"/>
    </source>
</evidence>
<dbReference type="EMBL" id="CP093351">
    <property type="protein sequence ID" value="WOH16140.1"/>
    <property type="molecule type" value="Genomic_DNA"/>
</dbReference>
<dbReference type="PANTHER" id="PTHR12709">
    <property type="entry name" value="DNA-DIRECTED RNA POLYMERASE II, III"/>
    <property type="match status" value="1"/>
</dbReference>
<name>A0A175YHJ3_DAUCS</name>
<dbReference type="InterPro" id="IPR045113">
    <property type="entry name" value="Rpb7-like"/>
</dbReference>
<dbReference type="Proteomes" id="UP000077755">
    <property type="component" value="Chromosome 9"/>
</dbReference>
<evidence type="ECO:0000256" key="3">
    <source>
        <dbReference type="ARBA" id="ARBA00023163"/>
    </source>
</evidence>
<dbReference type="GO" id="GO:0003727">
    <property type="term" value="F:single-stranded RNA binding"/>
    <property type="evidence" value="ECO:0007669"/>
    <property type="project" value="TreeGrafter"/>
</dbReference>
<keyword evidence="4" id="KW-0539">Nucleus</keyword>
<comment type="function">
    <text evidence="4">DNA-dependent RNA polymerase which catalyzes the transcription of DNA into RNA using the four ribonucleoside triphosphates as substrates.</text>
</comment>
<dbReference type="InterPro" id="IPR036898">
    <property type="entry name" value="RNA_pol_Rpb7-like_N_sf"/>
</dbReference>
<organism evidence="5">
    <name type="scientific">Daucus carota subsp. sativus</name>
    <name type="common">Carrot</name>
    <dbReference type="NCBI Taxonomy" id="79200"/>
    <lineage>
        <taxon>Eukaryota</taxon>
        <taxon>Viridiplantae</taxon>
        <taxon>Streptophyta</taxon>
        <taxon>Embryophyta</taxon>
        <taxon>Tracheophyta</taxon>
        <taxon>Spermatophyta</taxon>
        <taxon>Magnoliopsida</taxon>
        <taxon>eudicotyledons</taxon>
        <taxon>Gunneridae</taxon>
        <taxon>Pentapetalae</taxon>
        <taxon>asterids</taxon>
        <taxon>campanulids</taxon>
        <taxon>Apiales</taxon>
        <taxon>Apiaceae</taxon>
        <taxon>Apioideae</taxon>
        <taxon>Scandiceae</taxon>
        <taxon>Daucinae</taxon>
        <taxon>Daucus</taxon>
        <taxon>Daucus sect. Daucus</taxon>
    </lineage>
</organism>
<dbReference type="Gene3D" id="2.40.50.140">
    <property type="entry name" value="Nucleic acid-binding proteins"/>
    <property type="match status" value="1"/>
</dbReference>
<dbReference type="SUPFAM" id="SSF50249">
    <property type="entry name" value="Nucleic acid-binding proteins"/>
    <property type="match status" value="1"/>
</dbReference>
<proteinExistence type="predicted"/>
<dbReference type="Gene3D" id="3.30.1490.120">
    <property type="entry name" value="RNA polymerase Rpb7-like, N-terminal domain"/>
    <property type="match status" value="1"/>
</dbReference>
<dbReference type="InterPro" id="IPR012340">
    <property type="entry name" value="NA-bd_OB-fold"/>
</dbReference>
<dbReference type="PANTHER" id="PTHR12709:SF6">
    <property type="entry name" value="DNA-DIRECTED RNA POLYMERASE SUBUNIT 7-LIKE PROTEIN"/>
    <property type="match status" value="1"/>
</dbReference>
<reference evidence="5" key="1">
    <citation type="journal article" date="2016" name="Nat. Genet.">
        <title>A high-quality carrot genome assembly provides new insights into carotenoid accumulation and asterid genome evolution.</title>
        <authorList>
            <person name="Iorizzo M."/>
            <person name="Ellison S."/>
            <person name="Senalik D."/>
            <person name="Zeng P."/>
            <person name="Satapoomin P."/>
            <person name="Huang J."/>
            <person name="Bowman M."/>
            <person name="Iovene M."/>
            <person name="Sanseverino W."/>
            <person name="Cavagnaro P."/>
            <person name="Yildiz M."/>
            <person name="Macko-Podgorni A."/>
            <person name="Moranska E."/>
            <person name="Grzebelus E."/>
            <person name="Grzebelus D."/>
            <person name="Ashrafi H."/>
            <person name="Zheng Z."/>
            <person name="Cheng S."/>
            <person name="Spooner D."/>
            <person name="Van Deynze A."/>
            <person name="Simon P."/>
        </authorList>
    </citation>
    <scope>NUCLEOTIDE SEQUENCE [LARGE SCALE GENOMIC DNA]</scope>
    <source>
        <tissue evidence="5">Leaf</tissue>
    </source>
</reference>
<keyword evidence="3 4" id="KW-0804">Transcription</keyword>
<dbReference type="OMA" id="WNGAFIR"/>
<gene>
    <name evidence="5" type="ORF">DCAR_030715</name>
    <name evidence="6" type="ORF">DCAR_0935689</name>
</gene>
<evidence type="ECO:0000256" key="1">
    <source>
        <dbReference type="ARBA" id="ARBA00004123"/>
    </source>
</evidence>
<dbReference type="STRING" id="79200.A0A175YHJ3"/>
<accession>A0A175YHJ3</accession>
<keyword evidence="2 4" id="KW-0240">DNA-directed RNA polymerase</keyword>
<evidence type="ECO:0000256" key="2">
    <source>
        <dbReference type="ARBA" id="ARBA00022478"/>
    </source>
</evidence>
<dbReference type="GO" id="GO:0006352">
    <property type="term" value="P:DNA-templated transcription initiation"/>
    <property type="evidence" value="ECO:0007669"/>
    <property type="project" value="UniProtKB-UniRule"/>
</dbReference>
<reference evidence="6" key="2">
    <citation type="submission" date="2022-03" db="EMBL/GenBank/DDBJ databases">
        <title>Draft title - Genomic analysis of global carrot germplasm unveils the trajectory of domestication and the origin of high carotenoid orange carrot.</title>
        <authorList>
            <person name="Iorizzo M."/>
            <person name="Ellison S."/>
            <person name="Senalik D."/>
            <person name="Macko-Podgorni A."/>
            <person name="Grzebelus D."/>
            <person name="Bostan H."/>
            <person name="Rolling W."/>
            <person name="Curaba J."/>
            <person name="Simon P."/>
        </authorList>
    </citation>
    <scope>NUCLEOTIDE SEQUENCE</scope>
    <source>
        <tissue evidence="6">Leaf</tissue>
    </source>
</reference>
<dbReference type="EMBL" id="LNRQ01000009">
    <property type="protein sequence ID" value="KZM83146.1"/>
    <property type="molecule type" value="Genomic_DNA"/>
</dbReference>
<dbReference type="GO" id="GO:0000428">
    <property type="term" value="C:DNA-directed RNA polymerase complex"/>
    <property type="evidence" value="ECO:0007669"/>
    <property type="project" value="UniProtKB-KW"/>
</dbReference>
<evidence type="ECO:0000256" key="4">
    <source>
        <dbReference type="RuleBase" id="RU369086"/>
    </source>
</evidence>
<dbReference type="Gramene" id="KZM83146">
    <property type="protein sequence ID" value="KZM83146"/>
    <property type="gene ID" value="DCAR_030715"/>
</dbReference>
<dbReference type="GO" id="GO:0005634">
    <property type="term" value="C:nucleus"/>
    <property type="evidence" value="ECO:0007669"/>
    <property type="project" value="UniProtKB-SubCell"/>
</dbReference>
<protein>
    <recommendedName>
        <fullName evidence="4">DNA-directed RNA polymerase subunit</fullName>
    </recommendedName>
</protein>
<evidence type="ECO:0000313" key="7">
    <source>
        <dbReference type="Proteomes" id="UP000077755"/>
    </source>
</evidence>
<dbReference type="KEGG" id="dcr:108200282"/>
<evidence type="ECO:0000313" key="5">
    <source>
        <dbReference type="EMBL" id="KZM83146.1"/>
    </source>
</evidence>
<dbReference type="GO" id="GO:0003697">
    <property type="term" value="F:single-stranded DNA binding"/>
    <property type="evidence" value="ECO:0007669"/>
    <property type="project" value="TreeGrafter"/>
</dbReference>